<evidence type="ECO:0000256" key="1">
    <source>
        <dbReference type="ARBA" id="ARBA00023015"/>
    </source>
</evidence>
<sequence>MTLTPSADLATSRVAPHPVRLSRGTTAEGTAARTITRGLGGPLLATNRVGQHVRVPKTAELVAAHLRRQIVRGELHEGDALPPEAVLMEQFG</sequence>
<dbReference type="InterPro" id="IPR036390">
    <property type="entry name" value="WH_DNA-bd_sf"/>
</dbReference>
<evidence type="ECO:0000256" key="2">
    <source>
        <dbReference type="ARBA" id="ARBA00023125"/>
    </source>
</evidence>
<proteinExistence type="predicted"/>
<keyword evidence="3" id="KW-0804">Transcription</keyword>
<evidence type="ECO:0000256" key="3">
    <source>
        <dbReference type="ARBA" id="ARBA00023163"/>
    </source>
</evidence>
<reference evidence="6 7" key="1">
    <citation type="submission" date="2022-04" db="EMBL/GenBank/DDBJ databases">
        <title>Genome diversity in the genus Frankia.</title>
        <authorList>
            <person name="Carlos-Shanley C."/>
            <person name="Hahn D."/>
        </authorList>
    </citation>
    <scope>NUCLEOTIDE SEQUENCE [LARGE SCALE GENOMIC DNA]</scope>
    <source>
        <strain evidence="6 7">Ag45/Mut15</strain>
    </source>
</reference>
<organism evidence="6 7">
    <name type="scientific">Frankia umida</name>
    <dbReference type="NCBI Taxonomy" id="573489"/>
    <lineage>
        <taxon>Bacteria</taxon>
        <taxon>Bacillati</taxon>
        <taxon>Actinomycetota</taxon>
        <taxon>Actinomycetes</taxon>
        <taxon>Frankiales</taxon>
        <taxon>Frankiaceae</taxon>
        <taxon>Frankia</taxon>
    </lineage>
</organism>
<dbReference type="Proteomes" id="UP001201873">
    <property type="component" value="Unassembled WGS sequence"/>
</dbReference>
<dbReference type="RefSeq" id="WP_248827102.1">
    <property type="nucleotide sequence ID" value="NZ_JALKFT010000062.1"/>
</dbReference>
<keyword evidence="1" id="KW-0805">Transcription regulation</keyword>
<evidence type="ECO:0000259" key="5">
    <source>
        <dbReference type="Pfam" id="PF00392"/>
    </source>
</evidence>
<feature type="domain" description="HTH gntR-type" evidence="5">
    <location>
        <begin position="59"/>
        <end position="92"/>
    </location>
</feature>
<dbReference type="InterPro" id="IPR036388">
    <property type="entry name" value="WH-like_DNA-bd_sf"/>
</dbReference>
<dbReference type="Gene3D" id="1.10.10.10">
    <property type="entry name" value="Winged helix-like DNA-binding domain superfamily/Winged helix DNA-binding domain"/>
    <property type="match status" value="1"/>
</dbReference>
<feature type="compositionally biased region" description="Low complexity" evidence="4">
    <location>
        <begin position="23"/>
        <end position="34"/>
    </location>
</feature>
<gene>
    <name evidence="6" type="ORF">MXD59_25390</name>
</gene>
<keyword evidence="2" id="KW-0238">DNA-binding</keyword>
<name>A0ABT0K5R3_9ACTN</name>
<evidence type="ECO:0000256" key="4">
    <source>
        <dbReference type="SAM" id="MobiDB-lite"/>
    </source>
</evidence>
<feature type="region of interest" description="Disordered" evidence="4">
    <location>
        <begin position="1"/>
        <end position="34"/>
    </location>
</feature>
<dbReference type="SUPFAM" id="SSF46785">
    <property type="entry name" value="Winged helix' DNA-binding domain"/>
    <property type="match status" value="1"/>
</dbReference>
<dbReference type="Pfam" id="PF00392">
    <property type="entry name" value="GntR"/>
    <property type="match status" value="1"/>
</dbReference>
<feature type="non-terminal residue" evidence="6">
    <location>
        <position position="92"/>
    </location>
</feature>
<evidence type="ECO:0000313" key="7">
    <source>
        <dbReference type="Proteomes" id="UP001201873"/>
    </source>
</evidence>
<keyword evidence="7" id="KW-1185">Reference proteome</keyword>
<accession>A0ABT0K5R3</accession>
<evidence type="ECO:0000313" key="6">
    <source>
        <dbReference type="EMBL" id="MCK9879052.1"/>
    </source>
</evidence>
<protein>
    <submittedName>
        <fullName evidence="6">GntR family transcriptional regulator</fullName>
    </submittedName>
</protein>
<dbReference type="EMBL" id="JALKFT010000062">
    <property type="protein sequence ID" value="MCK9879052.1"/>
    <property type="molecule type" value="Genomic_DNA"/>
</dbReference>
<dbReference type="InterPro" id="IPR000524">
    <property type="entry name" value="Tscrpt_reg_HTH_GntR"/>
</dbReference>
<comment type="caution">
    <text evidence="6">The sequence shown here is derived from an EMBL/GenBank/DDBJ whole genome shotgun (WGS) entry which is preliminary data.</text>
</comment>